<keyword evidence="4" id="KW-0808">Transferase</keyword>
<keyword evidence="1" id="KW-1133">Transmembrane helix</keyword>
<dbReference type="Proteomes" id="UP000234206">
    <property type="component" value="Unassembled WGS sequence"/>
</dbReference>
<evidence type="ECO:0000259" key="3">
    <source>
        <dbReference type="Pfam" id="PF19040"/>
    </source>
</evidence>
<reference evidence="4 5" key="1">
    <citation type="submission" date="2017-12" db="EMBL/GenBank/DDBJ databases">
        <title>Phylogenetic diversity of female urinary microbiome.</title>
        <authorList>
            <person name="Thomas-White K."/>
            <person name="Wolfe A.J."/>
        </authorList>
    </citation>
    <scope>NUCLEOTIDE SEQUENCE [LARGE SCALE GENOMIC DNA]</scope>
    <source>
        <strain evidence="4 5">UMB1298</strain>
    </source>
</reference>
<proteinExistence type="predicted"/>
<dbReference type="PANTHER" id="PTHR23028:SF53">
    <property type="entry name" value="ACYL_TRANSF_3 DOMAIN-CONTAINING PROTEIN"/>
    <property type="match status" value="1"/>
</dbReference>
<keyword evidence="5" id="KW-1185">Reference proteome</keyword>
<evidence type="ECO:0000259" key="2">
    <source>
        <dbReference type="Pfam" id="PF01757"/>
    </source>
</evidence>
<name>A0A2I1PD55_9MICO</name>
<dbReference type="EMBL" id="PKIZ01000003">
    <property type="protein sequence ID" value="PKZ42511.1"/>
    <property type="molecule type" value="Genomic_DNA"/>
</dbReference>
<dbReference type="AlphaFoldDB" id="A0A2I1PD55"/>
<sequence>MAYHAGLPLVTGGFAGVDVFFVLSGFLITGQLLKEVDRTGRVDLPAFYGRRAKRLLPAATTVLIVTGLLTWLLLPATRFKEIAWDIALSALYIVNWRLADRSVDYLAEDSQPSPVQHYWSLAVEEQFYVVWPLVLLLVGLVVTRTRLPLAPVATVGLLAIAVPSLVWSVVHTASSPATAYFVTTTRLWELALGGLVACGVAVWASLPRLVGSLLVVLGLVVLLTSLFVVTSSTPWPGSAALLPTVGTALVLVGGARARGPVVRLLGSAPMLWVGALSYSLYLWHWPLVTVVEQGVYEDGAPMWASVAAVLAAFPLAWAGHHLIENPVRFATPFKRTRNALALGGTLTAVGAVAALGLVQLAPSTKQVDANPETAAGRVGAEVLLPQDVDPDEVPADVRPVVGEGAVPDAPEAITPDPLEVTKDYPPTYDQNCVDSVDGNQLKECTFGQEGAKKTIAVAGDSKIDQWVPLIDAWARDHGYEVRTYLKSACPYNDQLMDSEDARWKDCHDWGQEVHEKITAQQPDLLLTSSLVAGGAQGDDKVSQGYETFWRPLAEKGTTVVAVADTAGPTDGPQYECVAEHLDAVGQCAFEDDGGRGTPALEQAVEQVDGAAMMSLNDFVCPEGTCPAVIGDVLPHRQGSHVSNTYVTTLGGVFDARLEAAIEEAR</sequence>
<accession>A0A2I1PD55</accession>
<dbReference type="PANTHER" id="PTHR23028">
    <property type="entry name" value="ACETYLTRANSFERASE"/>
    <property type="match status" value="1"/>
</dbReference>
<feature type="transmembrane region" description="Helical" evidence="1">
    <location>
        <begin position="12"/>
        <end position="33"/>
    </location>
</feature>
<feature type="transmembrane region" description="Helical" evidence="1">
    <location>
        <begin position="187"/>
        <end position="206"/>
    </location>
</feature>
<keyword evidence="4" id="KW-0012">Acyltransferase</keyword>
<feature type="transmembrane region" description="Helical" evidence="1">
    <location>
        <begin position="339"/>
        <end position="361"/>
    </location>
</feature>
<feature type="domain" description="Acyltransferase 3" evidence="2">
    <location>
        <begin position="11"/>
        <end position="318"/>
    </location>
</feature>
<keyword evidence="1" id="KW-0812">Transmembrane</keyword>
<dbReference type="InterPro" id="IPR002656">
    <property type="entry name" value="Acyl_transf_3_dom"/>
</dbReference>
<feature type="transmembrane region" description="Helical" evidence="1">
    <location>
        <begin position="54"/>
        <end position="74"/>
    </location>
</feature>
<feature type="transmembrane region" description="Helical" evidence="1">
    <location>
        <begin position="261"/>
        <end position="280"/>
    </location>
</feature>
<comment type="caution">
    <text evidence="4">The sequence shown here is derived from an EMBL/GenBank/DDBJ whole genome shotgun (WGS) entry which is preliminary data.</text>
</comment>
<dbReference type="Pfam" id="PF01757">
    <property type="entry name" value="Acyl_transf_3"/>
    <property type="match status" value="1"/>
</dbReference>
<dbReference type="InterPro" id="IPR050879">
    <property type="entry name" value="Acyltransferase_3"/>
</dbReference>
<dbReference type="GO" id="GO:0009103">
    <property type="term" value="P:lipopolysaccharide biosynthetic process"/>
    <property type="evidence" value="ECO:0007669"/>
    <property type="project" value="TreeGrafter"/>
</dbReference>
<evidence type="ECO:0000256" key="1">
    <source>
        <dbReference type="SAM" id="Phobius"/>
    </source>
</evidence>
<protein>
    <submittedName>
        <fullName evidence="4">Acyltransferase</fullName>
    </submittedName>
</protein>
<dbReference type="GO" id="GO:0016020">
    <property type="term" value="C:membrane"/>
    <property type="evidence" value="ECO:0007669"/>
    <property type="project" value="TreeGrafter"/>
</dbReference>
<feature type="transmembrane region" description="Helical" evidence="1">
    <location>
        <begin position="213"/>
        <end position="229"/>
    </location>
</feature>
<gene>
    <name evidence="4" type="ORF">CYJ76_02610</name>
</gene>
<evidence type="ECO:0000313" key="4">
    <source>
        <dbReference type="EMBL" id="PKZ42511.1"/>
    </source>
</evidence>
<feature type="transmembrane region" description="Helical" evidence="1">
    <location>
        <begin position="235"/>
        <end position="254"/>
    </location>
</feature>
<feature type="transmembrane region" description="Helical" evidence="1">
    <location>
        <begin position="300"/>
        <end position="318"/>
    </location>
</feature>
<feature type="transmembrane region" description="Helical" evidence="1">
    <location>
        <begin position="126"/>
        <end position="142"/>
    </location>
</feature>
<evidence type="ECO:0000313" key="5">
    <source>
        <dbReference type="Proteomes" id="UP000234206"/>
    </source>
</evidence>
<dbReference type="OrthoDB" id="3404679at2"/>
<dbReference type="Pfam" id="PF19040">
    <property type="entry name" value="SGNH"/>
    <property type="match status" value="1"/>
</dbReference>
<keyword evidence="1" id="KW-0472">Membrane</keyword>
<feature type="transmembrane region" description="Helical" evidence="1">
    <location>
        <begin position="149"/>
        <end position="167"/>
    </location>
</feature>
<feature type="domain" description="SGNH" evidence="3">
    <location>
        <begin position="438"/>
        <end position="654"/>
    </location>
</feature>
<dbReference type="InterPro" id="IPR043968">
    <property type="entry name" value="SGNH"/>
</dbReference>
<dbReference type="GO" id="GO:0016747">
    <property type="term" value="F:acyltransferase activity, transferring groups other than amino-acyl groups"/>
    <property type="evidence" value="ECO:0007669"/>
    <property type="project" value="InterPro"/>
</dbReference>
<organism evidence="4 5">
    <name type="scientific">Kytococcus schroeteri</name>
    <dbReference type="NCBI Taxonomy" id="138300"/>
    <lineage>
        <taxon>Bacteria</taxon>
        <taxon>Bacillati</taxon>
        <taxon>Actinomycetota</taxon>
        <taxon>Actinomycetes</taxon>
        <taxon>Micrococcales</taxon>
        <taxon>Kytococcaceae</taxon>
        <taxon>Kytococcus</taxon>
    </lineage>
</organism>